<sequence length="181" mass="20751">MKKVTRINPHMFNLLIEKGMDNFSVTEARDALLNSASAFPIKDDARKYVYKQLLSFEEKGWLSVIGARRDKRYHQTNEFKALTIEPRVARNKKAKVDSIAVQTPECSLNALEQEKKQHEGELAITLGEIEEYQSLLTRFPNNKQDMQPLFNAARERSAKLLGRINALTNWMQVAQSKAPQC</sequence>
<evidence type="ECO:0000313" key="1">
    <source>
        <dbReference type="EMBL" id="KWU01198.1"/>
    </source>
</evidence>
<dbReference type="GeneID" id="300178950"/>
<dbReference type="Proteomes" id="UP000057389">
    <property type="component" value="Unassembled WGS sequence"/>
</dbReference>
<gene>
    <name evidence="1" type="ORF">APQ14_07845</name>
</gene>
<protein>
    <recommendedName>
        <fullName evidence="3">Transcriptional regulator VspR</fullName>
    </recommendedName>
</protein>
<accession>A0A109D986</accession>
<name>A0A109D986_9VIBR</name>
<dbReference type="EMBL" id="LMXU01000016">
    <property type="protein sequence ID" value="KWU01198.1"/>
    <property type="molecule type" value="Genomic_DNA"/>
</dbReference>
<proteinExistence type="predicted"/>
<dbReference type="AlphaFoldDB" id="A0A109D986"/>
<keyword evidence="2" id="KW-1185">Reference proteome</keyword>
<dbReference type="RefSeq" id="WP_060468129.1">
    <property type="nucleotide sequence ID" value="NZ_AP025514.1"/>
</dbReference>
<dbReference type="OrthoDB" id="5829733at2"/>
<evidence type="ECO:0008006" key="3">
    <source>
        <dbReference type="Google" id="ProtNLM"/>
    </source>
</evidence>
<evidence type="ECO:0000313" key="2">
    <source>
        <dbReference type="Proteomes" id="UP000057389"/>
    </source>
</evidence>
<organism evidence="1 2">
    <name type="scientific">Vibrio toranzoniae</name>
    <dbReference type="NCBI Taxonomy" id="1194427"/>
    <lineage>
        <taxon>Bacteria</taxon>
        <taxon>Pseudomonadati</taxon>
        <taxon>Pseudomonadota</taxon>
        <taxon>Gammaproteobacteria</taxon>
        <taxon>Vibrionales</taxon>
        <taxon>Vibrionaceae</taxon>
        <taxon>Vibrio</taxon>
    </lineage>
</organism>
<reference evidence="1 2" key="1">
    <citation type="submission" date="2015-11" db="EMBL/GenBank/DDBJ databases">
        <title>Draft WGS of Vibrio toranzoniae.</title>
        <authorList>
            <person name="Lasa A."/>
            <person name="Romalde J.L."/>
        </authorList>
    </citation>
    <scope>NUCLEOTIDE SEQUENCE [LARGE SCALE GENOMIC DNA]</scope>
    <source>
        <strain evidence="1 2">Vb 10.8</strain>
    </source>
</reference>
<comment type="caution">
    <text evidence="1">The sequence shown here is derived from an EMBL/GenBank/DDBJ whole genome shotgun (WGS) entry which is preliminary data.</text>
</comment>